<gene>
    <name evidence="1" type="ORF">QQ055_01700</name>
</gene>
<comment type="caution">
    <text evidence="1">The sequence shown here is derived from an EMBL/GenBank/DDBJ whole genome shotgun (WGS) entry which is preliminary data.</text>
</comment>
<protein>
    <submittedName>
        <fullName evidence="1">DUF4336 domain-containing protein</fullName>
    </submittedName>
</protein>
<accession>A0ABT7LVX0</accession>
<sequence length="406" mass="46735">MGEKHQHSIMQGQTDTRYQDWAWPLWPIVPLYPYGRRRTLRQEVVKDKIWTFEQSQGILYVVVPIRMSAIALESGGLLIYAPVAPTPECIRLVRELEAQHGEVQAIVLPTISGIEHKVFVGPFARHFPQAQVYVAPHQWSFPVNLPLSWLGFPRKRTHILPADSRQNPLGDEFDYAILGPIELGPGRFAEVALFHKRSRTLFVTDSVLAIPPEPPEIIQLEPYPLLFHAKDDALHKVLDSPENRRKGWQRISLFAFYFSPSTLNVANLFQSIRDAFAAPDRSKQAYFGWFPFQWQDNWQQSFHALSRQGRLFVAPILQTLILNRAPQATLDWVNRVQQWNFQQIIPCHMQAVIQADGEQFRQAFAFLEKPQSTLEGNRLPEADFQLLQTLNRALTQTRIVPPAKLD</sequence>
<dbReference type="EMBL" id="JASVEJ010000005">
    <property type="protein sequence ID" value="MDL5056188.1"/>
    <property type="molecule type" value="Genomic_DNA"/>
</dbReference>
<evidence type="ECO:0000313" key="1">
    <source>
        <dbReference type="EMBL" id="MDL5056188.1"/>
    </source>
</evidence>
<dbReference type="PANTHER" id="PTHR33835">
    <property type="entry name" value="YALI0C07656P"/>
    <property type="match status" value="1"/>
</dbReference>
<evidence type="ECO:0000313" key="2">
    <source>
        <dbReference type="Proteomes" id="UP001230986"/>
    </source>
</evidence>
<keyword evidence="2" id="KW-1185">Reference proteome</keyword>
<dbReference type="Pfam" id="PF14234">
    <property type="entry name" value="DUF4336"/>
    <property type="match status" value="1"/>
</dbReference>
<dbReference type="Proteomes" id="UP001230986">
    <property type="component" value="Unassembled WGS sequence"/>
</dbReference>
<organism evidence="1 2">
    <name type="scientific">Geitlerinema calcuttense NRMC-F 0142</name>
    <dbReference type="NCBI Taxonomy" id="2922238"/>
    <lineage>
        <taxon>Bacteria</taxon>
        <taxon>Bacillati</taxon>
        <taxon>Cyanobacteriota</taxon>
        <taxon>Cyanophyceae</taxon>
        <taxon>Geitlerinematales</taxon>
        <taxon>Geitlerinemataceae</taxon>
        <taxon>Geitlerinema</taxon>
    </lineage>
</organism>
<dbReference type="PANTHER" id="PTHR33835:SF2">
    <property type="entry name" value="LYSINE-TRNA LIGASE"/>
    <property type="match status" value="1"/>
</dbReference>
<name>A0ABT7LVX0_9CYAN</name>
<dbReference type="RefSeq" id="WP_286004113.1">
    <property type="nucleotide sequence ID" value="NZ_JASVEJ010000005.1"/>
</dbReference>
<reference evidence="1 2" key="1">
    <citation type="submission" date="2023-06" db="EMBL/GenBank/DDBJ databases">
        <title>Whole genome sequence of Oscillatoria calcuttensis NRMC-F 0142.</title>
        <authorList>
            <person name="Shakena Fathima T."/>
            <person name="Muralitharan G."/>
            <person name="Thajuddin N."/>
        </authorList>
    </citation>
    <scope>NUCLEOTIDE SEQUENCE [LARGE SCALE GENOMIC DNA]</scope>
    <source>
        <strain evidence="1 2">NRMC-F 0142</strain>
    </source>
</reference>
<dbReference type="InterPro" id="IPR025638">
    <property type="entry name" value="DUF4336"/>
</dbReference>
<proteinExistence type="predicted"/>